<dbReference type="PANTHER" id="PTHR16510:SF4">
    <property type="entry name" value="MATRIX EXTRACELLULAR PHOSPHOGLYCOPROTEIN"/>
    <property type="match status" value="1"/>
</dbReference>
<dbReference type="Pfam" id="PF07175">
    <property type="entry name" value="Osteoregulin"/>
    <property type="match status" value="1"/>
</dbReference>
<gene>
    <name evidence="2" type="primary">Mepe</name>
</gene>
<dbReference type="KEGG" id="ccan:109680280"/>
<dbReference type="Proteomes" id="UP001732720">
    <property type="component" value="Chromosome 9"/>
</dbReference>
<protein>
    <submittedName>
        <fullName evidence="2">Matrix extracellular phosphoglycoprotein</fullName>
    </submittedName>
</protein>
<dbReference type="GO" id="GO:0031012">
    <property type="term" value="C:extracellular matrix"/>
    <property type="evidence" value="ECO:0007669"/>
    <property type="project" value="TreeGrafter"/>
</dbReference>
<name>A0A8B7TST5_CASCN</name>
<dbReference type="PANTHER" id="PTHR16510">
    <property type="entry name" value="EXTRACELLULAR MATRIX PHOSPHOGLYCOPROTEIN WITH ASARM MOTIF"/>
    <property type="match status" value="1"/>
</dbReference>
<reference evidence="2" key="1">
    <citation type="submission" date="2025-08" db="UniProtKB">
        <authorList>
            <consortium name="RefSeq"/>
        </authorList>
    </citation>
    <scope>IDENTIFICATION</scope>
    <source>
        <tissue evidence="2">Leukocyte</tissue>
    </source>
</reference>
<dbReference type="GeneID" id="109680280"/>
<sequence>MQAVYVGLLLLSVTWAAPTLQPQTVKTSQGYVEEQKTMDKSHHEKHGLYIFKCVYTSPGKKNQSDIKQEEKSKDNIALHHFDKGRNQEQTPQENIIQEREDDLFLFEVNDNNRSSEFSNLSSTRPTPNDDYGIRYEGNAYDDLMMSMYSHSTGKTGTEDGDDTVSKLRDQEEYGAALRRNNRQQVMRPVTVAELWREEHKKKPKNVLGKMPAGVHYAKTHSKDKKNDQGAPPAQNSPVKSKSTRHIRRNAYHLKRLPKIQKVPSDFEGSGYTDLQERGDNDISPFSGDGQPFNDIHGKGGAMDPDLESTDIQTGLSGPGEAETRNPVMGGPGYNEIPEREGHGRNAIGAKEAGVDVSLVDSSNDIIGSTSFRELPGKEGNRVDASSQNAHQGKVELHYLNVPSKEKVTVGGRDASESASYNEIPKSGKASSRKSTEQSNRNQVTLSEKQRFSSQGKSQGLLIPSHGLDNEMGSYNGPNNERNIITHSRKNHYGPHGQNNSTRSKGMSQRRGSWGYRKSHSNRSFNSSKRDDSSESSESGSSSESDGD</sequence>
<organism evidence="2">
    <name type="scientific">Castor canadensis</name>
    <name type="common">American beaver</name>
    <dbReference type="NCBI Taxonomy" id="51338"/>
    <lineage>
        <taxon>Eukaryota</taxon>
        <taxon>Metazoa</taxon>
        <taxon>Chordata</taxon>
        <taxon>Craniata</taxon>
        <taxon>Vertebrata</taxon>
        <taxon>Euteleostomi</taxon>
        <taxon>Mammalia</taxon>
        <taxon>Eutheria</taxon>
        <taxon>Euarchontoglires</taxon>
        <taxon>Glires</taxon>
        <taxon>Rodentia</taxon>
        <taxon>Castorimorpha</taxon>
        <taxon>Castoridae</taxon>
        <taxon>Castor</taxon>
    </lineage>
</organism>
<keyword evidence="1" id="KW-1185">Reference proteome</keyword>
<dbReference type="InterPro" id="IPR009837">
    <property type="entry name" value="MEPE"/>
</dbReference>
<dbReference type="OrthoDB" id="9041543at2759"/>
<evidence type="ECO:0000313" key="1">
    <source>
        <dbReference type="Proteomes" id="UP001732720"/>
    </source>
</evidence>
<evidence type="ECO:0000313" key="2">
    <source>
        <dbReference type="RefSeq" id="XP_020010774.1"/>
    </source>
</evidence>
<accession>A0A8B7TST5</accession>
<dbReference type="GO" id="GO:1990430">
    <property type="term" value="F:extracellular matrix protein binding"/>
    <property type="evidence" value="ECO:0007669"/>
    <property type="project" value="TreeGrafter"/>
</dbReference>
<dbReference type="GO" id="GO:0031214">
    <property type="term" value="P:biomineral tissue development"/>
    <property type="evidence" value="ECO:0007669"/>
    <property type="project" value="InterPro"/>
</dbReference>
<dbReference type="CTD" id="56955"/>
<dbReference type="AlphaFoldDB" id="A0A8B7TST5"/>
<proteinExistence type="predicted"/>
<dbReference type="RefSeq" id="XP_020010774.1">
    <property type="nucleotide sequence ID" value="XM_020155185.1"/>
</dbReference>